<feature type="region of interest" description="Disordered" evidence="1">
    <location>
        <begin position="1"/>
        <end position="144"/>
    </location>
</feature>
<reference evidence="3 4" key="1">
    <citation type="journal article" date="2016" name="BMC Genomics">
        <title>Comparative genomics reveals Cyclospora cayetanensis possesses coccidia-like metabolism and invasion components but unique surface antigens.</title>
        <authorList>
            <person name="Liu S."/>
            <person name="Wang L."/>
            <person name="Zheng H."/>
            <person name="Xu Z."/>
            <person name="Roellig D.M."/>
            <person name="Li N."/>
            <person name="Frace M.A."/>
            <person name="Tang K."/>
            <person name="Arrowood M.J."/>
            <person name="Moss D.M."/>
            <person name="Zhang L."/>
            <person name="Feng Y."/>
            <person name="Xiao L."/>
        </authorList>
    </citation>
    <scope>NUCLEOTIDE SEQUENCE [LARGE SCALE GENOMIC DNA]</scope>
    <source>
        <strain evidence="3 4">CHN_HEN01</strain>
    </source>
</reference>
<feature type="compositionally biased region" description="Low complexity" evidence="1">
    <location>
        <begin position="86"/>
        <end position="105"/>
    </location>
</feature>
<dbReference type="GO" id="GO:0005096">
    <property type="term" value="F:GTPase activator activity"/>
    <property type="evidence" value="ECO:0007669"/>
    <property type="project" value="TreeGrafter"/>
</dbReference>
<dbReference type="SUPFAM" id="SSF47923">
    <property type="entry name" value="Ypt/Rab-GAP domain of gyp1p"/>
    <property type="match status" value="2"/>
</dbReference>
<feature type="domain" description="Rab-GAP TBC" evidence="2">
    <location>
        <begin position="1"/>
        <end position="344"/>
    </location>
</feature>
<dbReference type="EMBL" id="JROU02000446">
    <property type="protein sequence ID" value="OEH79257.1"/>
    <property type="molecule type" value="Genomic_DNA"/>
</dbReference>
<dbReference type="PANTHER" id="PTHR47219">
    <property type="entry name" value="RAB GTPASE-ACTIVATING PROTEIN 1-LIKE"/>
    <property type="match status" value="1"/>
</dbReference>
<dbReference type="InterPro" id="IPR035969">
    <property type="entry name" value="Rab-GAP_TBC_sf"/>
</dbReference>
<dbReference type="Pfam" id="PF00566">
    <property type="entry name" value="RabGAP-TBC"/>
    <property type="match status" value="1"/>
</dbReference>
<gene>
    <name evidence="3" type="ORF">cyc_05817</name>
</gene>
<name>A0A1D3D748_9EIME</name>
<proteinExistence type="predicted"/>
<sequence>MARKVGEGPLLLTTALDELREEGTLSHGGDLDMGSAEGGAGGALAEDMSADNFAPVAVPAGDSKKKGVSPSRGAAAEQGNGGAGGAPVPSSSALAVAKAAGGAPFVPKPKPLPRQLSGDAKRERPSSVDGASGPSRGSCKMRSAGTLSVATVEREKKNVSGGSPGGGMSAFPAGSASLAAEVGSGGLAAVESPAGLPVVAPSPGGGVCEKAEITIGEGVRLLLEAYVLYRPDVGYVRGMDCLAAMLLCFLPLDLAFVALANLLPSFHLLDFFCPALPCNRRSIALKFDFFESMLRLRLPHLYRHLAGLQVIPDLYLMRWMETLFCRTLPFATLCRTWDGVLLMGEYHESELLCNSFEGCLSILNRHAQPTADEDGTFDAPRFFKCVEVCRIDSHQYGRWVANQRMSEEKAELLELVACSTV</sequence>
<dbReference type="VEuPathDB" id="ToxoDB:LOC34622114"/>
<dbReference type="InParanoid" id="A0A1D3D748"/>
<dbReference type="PANTHER" id="PTHR47219:SF15">
    <property type="entry name" value="TBC1 DOMAIN FAMILY MEMBER 12 ISOFORM X1"/>
    <property type="match status" value="1"/>
</dbReference>
<dbReference type="Proteomes" id="UP000095192">
    <property type="component" value="Unassembled WGS sequence"/>
</dbReference>
<dbReference type="PROSITE" id="PS50086">
    <property type="entry name" value="TBC_RABGAP"/>
    <property type="match status" value="1"/>
</dbReference>
<accession>A0A1D3D748</accession>
<dbReference type="Gene3D" id="1.10.8.270">
    <property type="entry name" value="putative rabgap domain of human tbc1 domain family member 14 like domains"/>
    <property type="match status" value="1"/>
</dbReference>
<dbReference type="GO" id="GO:0031267">
    <property type="term" value="F:small GTPase binding"/>
    <property type="evidence" value="ECO:0007669"/>
    <property type="project" value="TreeGrafter"/>
</dbReference>
<evidence type="ECO:0000259" key="2">
    <source>
        <dbReference type="PROSITE" id="PS50086"/>
    </source>
</evidence>
<evidence type="ECO:0000256" key="1">
    <source>
        <dbReference type="SAM" id="MobiDB-lite"/>
    </source>
</evidence>
<keyword evidence="4" id="KW-1185">Reference proteome</keyword>
<dbReference type="SMART" id="SM00164">
    <property type="entry name" value="TBC"/>
    <property type="match status" value="1"/>
</dbReference>
<protein>
    <submittedName>
        <fullName evidence="3">TBC domain-containing protein</fullName>
    </submittedName>
</protein>
<evidence type="ECO:0000313" key="3">
    <source>
        <dbReference type="EMBL" id="OEH79257.1"/>
    </source>
</evidence>
<dbReference type="VEuPathDB" id="ToxoDB:cyc_05817"/>
<dbReference type="AlphaFoldDB" id="A0A1D3D748"/>
<organism evidence="3 4">
    <name type="scientific">Cyclospora cayetanensis</name>
    <dbReference type="NCBI Taxonomy" id="88456"/>
    <lineage>
        <taxon>Eukaryota</taxon>
        <taxon>Sar</taxon>
        <taxon>Alveolata</taxon>
        <taxon>Apicomplexa</taxon>
        <taxon>Conoidasida</taxon>
        <taxon>Coccidia</taxon>
        <taxon>Eucoccidiorida</taxon>
        <taxon>Eimeriorina</taxon>
        <taxon>Eimeriidae</taxon>
        <taxon>Cyclospora</taxon>
    </lineage>
</organism>
<evidence type="ECO:0000313" key="4">
    <source>
        <dbReference type="Proteomes" id="UP000095192"/>
    </source>
</evidence>
<dbReference type="InterPro" id="IPR000195">
    <property type="entry name" value="Rab-GAP-TBC_dom"/>
</dbReference>
<dbReference type="Gene3D" id="1.10.472.80">
    <property type="entry name" value="Ypt/Rab-GAP domain of gyp1p, domain 3"/>
    <property type="match status" value="1"/>
</dbReference>
<dbReference type="InterPro" id="IPR050302">
    <property type="entry name" value="Rab_GAP_TBC_domain"/>
</dbReference>
<comment type="caution">
    <text evidence="3">The sequence shown here is derived from an EMBL/GenBank/DDBJ whole genome shotgun (WGS) entry which is preliminary data.</text>
</comment>